<dbReference type="PANTHER" id="PTHR15741:SF27">
    <property type="entry name" value="TRANSCRIPTION FACTOR AP-4"/>
    <property type="match status" value="1"/>
</dbReference>
<organism evidence="8 9">
    <name type="scientific">Piptocephalis cylindrospora</name>
    <dbReference type="NCBI Taxonomy" id="1907219"/>
    <lineage>
        <taxon>Eukaryota</taxon>
        <taxon>Fungi</taxon>
        <taxon>Fungi incertae sedis</taxon>
        <taxon>Zoopagomycota</taxon>
        <taxon>Zoopagomycotina</taxon>
        <taxon>Zoopagomycetes</taxon>
        <taxon>Zoopagales</taxon>
        <taxon>Piptocephalidaceae</taxon>
        <taxon>Piptocephalis</taxon>
    </lineage>
</organism>
<evidence type="ECO:0000313" key="8">
    <source>
        <dbReference type="EMBL" id="RKP12970.1"/>
    </source>
</evidence>
<dbReference type="SUPFAM" id="SSF47459">
    <property type="entry name" value="HLH, helix-loop-helix DNA-binding domain"/>
    <property type="match status" value="1"/>
</dbReference>
<sequence length="89" mass="10344">TSSTPSEDGEDPNREDKRPLLTEEEKRSNHIKSEQKRRNAIRQGFIDLCACVPPLNNVKMSKSVMLEEAIDWIRRLSEECEELDSELDR</sequence>
<evidence type="ECO:0000259" key="7">
    <source>
        <dbReference type="PROSITE" id="PS50888"/>
    </source>
</evidence>
<dbReference type="GO" id="GO:0000981">
    <property type="term" value="F:DNA-binding transcription factor activity, RNA polymerase II-specific"/>
    <property type="evidence" value="ECO:0007669"/>
    <property type="project" value="TreeGrafter"/>
</dbReference>
<reference evidence="9" key="1">
    <citation type="journal article" date="2018" name="Nat. Microbiol.">
        <title>Leveraging single-cell genomics to expand the fungal tree of life.</title>
        <authorList>
            <person name="Ahrendt S.R."/>
            <person name="Quandt C.A."/>
            <person name="Ciobanu D."/>
            <person name="Clum A."/>
            <person name="Salamov A."/>
            <person name="Andreopoulos B."/>
            <person name="Cheng J.F."/>
            <person name="Woyke T."/>
            <person name="Pelin A."/>
            <person name="Henrissat B."/>
            <person name="Reynolds N.K."/>
            <person name="Benny G.L."/>
            <person name="Smith M.E."/>
            <person name="James T.Y."/>
            <person name="Grigoriev I.V."/>
        </authorList>
    </citation>
    <scope>NUCLEOTIDE SEQUENCE [LARGE SCALE GENOMIC DNA]</scope>
</reference>
<evidence type="ECO:0000256" key="5">
    <source>
        <dbReference type="ARBA" id="ARBA00023242"/>
    </source>
</evidence>
<dbReference type="GO" id="GO:0046983">
    <property type="term" value="F:protein dimerization activity"/>
    <property type="evidence" value="ECO:0007669"/>
    <property type="project" value="InterPro"/>
</dbReference>
<dbReference type="Gene3D" id="4.10.280.10">
    <property type="entry name" value="Helix-loop-helix DNA-binding domain"/>
    <property type="match status" value="1"/>
</dbReference>
<keyword evidence="9" id="KW-1185">Reference proteome</keyword>
<dbReference type="AlphaFoldDB" id="A0A4P9Y5A5"/>
<feature type="compositionally biased region" description="Basic and acidic residues" evidence="6">
    <location>
        <begin position="11"/>
        <end position="36"/>
    </location>
</feature>
<protein>
    <submittedName>
        <fullName evidence="8">Myc-type, basic helix-loop-helix domain-containing protein</fullName>
    </submittedName>
</protein>
<feature type="domain" description="BHLH" evidence="7">
    <location>
        <begin position="25"/>
        <end position="76"/>
    </location>
</feature>
<evidence type="ECO:0000256" key="1">
    <source>
        <dbReference type="ARBA" id="ARBA00004123"/>
    </source>
</evidence>
<dbReference type="Proteomes" id="UP000267251">
    <property type="component" value="Unassembled WGS sequence"/>
</dbReference>
<dbReference type="InterPro" id="IPR052207">
    <property type="entry name" value="Max-like/E-box_TFs"/>
</dbReference>
<feature type="region of interest" description="Disordered" evidence="6">
    <location>
        <begin position="1"/>
        <end position="36"/>
    </location>
</feature>
<dbReference type="InterPro" id="IPR036638">
    <property type="entry name" value="HLH_DNA-bd_sf"/>
</dbReference>
<dbReference type="InterPro" id="IPR011598">
    <property type="entry name" value="bHLH_dom"/>
</dbReference>
<dbReference type="Pfam" id="PF00010">
    <property type="entry name" value="HLH"/>
    <property type="match status" value="1"/>
</dbReference>
<dbReference type="OrthoDB" id="5778525at2759"/>
<feature type="non-terminal residue" evidence="8">
    <location>
        <position position="1"/>
    </location>
</feature>
<feature type="non-terminal residue" evidence="8">
    <location>
        <position position="89"/>
    </location>
</feature>
<dbReference type="GO" id="GO:0005634">
    <property type="term" value="C:nucleus"/>
    <property type="evidence" value="ECO:0007669"/>
    <property type="project" value="UniProtKB-SubCell"/>
</dbReference>
<keyword evidence="2" id="KW-0805">Transcription regulation</keyword>
<keyword evidence="5" id="KW-0539">Nucleus</keyword>
<dbReference type="PROSITE" id="PS50888">
    <property type="entry name" value="BHLH"/>
    <property type="match status" value="1"/>
</dbReference>
<dbReference type="EMBL" id="KZ988146">
    <property type="protein sequence ID" value="RKP12970.1"/>
    <property type="molecule type" value="Genomic_DNA"/>
</dbReference>
<gene>
    <name evidence="8" type="ORF">BJ684DRAFT_1390</name>
</gene>
<evidence type="ECO:0000313" key="9">
    <source>
        <dbReference type="Proteomes" id="UP000267251"/>
    </source>
</evidence>
<comment type="subcellular location">
    <subcellularLocation>
        <location evidence="1">Nucleus</location>
    </subcellularLocation>
</comment>
<dbReference type="SMART" id="SM00353">
    <property type="entry name" value="HLH"/>
    <property type="match status" value="1"/>
</dbReference>
<keyword evidence="3" id="KW-0238">DNA-binding</keyword>
<keyword evidence="4" id="KW-0804">Transcription</keyword>
<evidence type="ECO:0000256" key="6">
    <source>
        <dbReference type="SAM" id="MobiDB-lite"/>
    </source>
</evidence>
<proteinExistence type="predicted"/>
<name>A0A4P9Y5A5_9FUNG</name>
<evidence type="ECO:0000256" key="4">
    <source>
        <dbReference type="ARBA" id="ARBA00023163"/>
    </source>
</evidence>
<evidence type="ECO:0000256" key="2">
    <source>
        <dbReference type="ARBA" id="ARBA00023015"/>
    </source>
</evidence>
<dbReference type="GO" id="GO:0000978">
    <property type="term" value="F:RNA polymerase II cis-regulatory region sequence-specific DNA binding"/>
    <property type="evidence" value="ECO:0007669"/>
    <property type="project" value="TreeGrafter"/>
</dbReference>
<accession>A0A4P9Y5A5</accession>
<dbReference type="PANTHER" id="PTHR15741">
    <property type="entry name" value="BASIC HELIX-LOOP-HELIX ZIP TRANSCRIPTION FACTOR"/>
    <property type="match status" value="1"/>
</dbReference>
<evidence type="ECO:0000256" key="3">
    <source>
        <dbReference type="ARBA" id="ARBA00023125"/>
    </source>
</evidence>